<comment type="caution">
    <text evidence="2">The sequence shown here is derived from an EMBL/GenBank/DDBJ whole genome shotgun (WGS) entry which is preliminary data.</text>
</comment>
<dbReference type="AlphaFoldDB" id="A0AAV4LSQ4"/>
<sequence length="307" mass="32724">MVCDISVPEPKTLKDALELLDVMDKSFGGATKGVKTVFDNTLGDDKTTAFNNLKFACENASKLRAGIVGYDRVYNYGSYGKLRNSGDDETCGLVIVDILKRVLPKLITLEFLLEKVGQVDDSHWGGQKCNGDGFHVSYTISGSGGVGLRNWLTDLNYDSSDSLKRGYGGQRLSPQTGNGLTVSLEALVGRNTGYLQKLEGYFKKIPNYDPSQDSHHSPGQRPHASASHASLPPPHSPQPASPQYQPHAYQDSSSQHEELSEETQPSQNGADSSTATIGGAVGATGLVGGGAAVYFLNIGGIRTLITG</sequence>
<keyword evidence="2" id="KW-0282">Flagellum</keyword>
<evidence type="ECO:0000313" key="2">
    <source>
        <dbReference type="EMBL" id="GIX63307.1"/>
    </source>
</evidence>
<evidence type="ECO:0000256" key="1">
    <source>
        <dbReference type="SAM" id="MobiDB-lite"/>
    </source>
</evidence>
<keyword evidence="2" id="KW-0966">Cell projection</keyword>
<accession>A0AAV4LSQ4</accession>
<dbReference type="EMBL" id="BPLF01000002">
    <property type="protein sequence ID" value="GIX63307.1"/>
    <property type="molecule type" value="Genomic_DNA"/>
</dbReference>
<organism evidence="2 3">
    <name type="scientific">Babesia caballi</name>
    <dbReference type="NCBI Taxonomy" id="5871"/>
    <lineage>
        <taxon>Eukaryota</taxon>
        <taxon>Sar</taxon>
        <taxon>Alveolata</taxon>
        <taxon>Apicomplexa</taxon>
        <taxon>Aconoidasida</taxon>
        <taxon>Piroplasmida</taxon>
        <taxon>Babesiidae</taxon>
        <taxon>Babesia</taxon>
    </lineage>
</organism>
<feature type="compositionally biased region" description="Polar residues" evidence="1">
    <location>
        <begin position="262"/>
        <end position="273"/>
    </location>
</feature>
<protein>
    <submittedName>
        <fullName evidence="2">Flagellar biosynthesis protein FlhF</fullName>
    </submittedName>
</protein>
<keyword evidence="3" id="KW-1185">Reference proteome</keyword>
<reference evidence="2 3" key="1">
    <citation type="submission" date="2021-06" db="EMBL/GenBank/DDBJ databases">
        <title>Genome sequence of Babesia caballi.</title>
        <authorList>
            <person name="Yamagishi J."/>
            <person name="Kidaka T."/>
            <person name="Ochi A."/>
        </authorList>
    </citation>
    <scope>NUCLEOTIDE SEQUENCE [LARGE SCALE GENOMIC DNA]</scope>
    <source>
        <strain evidence="2">USDA-D6B2</strain>
    </source>
</reference>
<feature type="compositionally biased region" description="Low complexity" evidence="1">
    <location>
        <begin position="241"/>
        <end position="250"/>
    </location>
</feature>
<evidence type="ECO:0000313" key="3">
    <source>
        <dbReference type="Proteomes" id="UP001497744"/>
    </source>
</evidence>
<dbReference type="Proteomes" id="UP001497744">
    <property type="component" value="Unassembled WGS sequence"/>
</dbReference>
<name>A0AAV4LSQ4_BABCB</name>
<dbReference type="GeneID" id="94194788"/>
<gene>
    <name evidence="2" type="ORF">BcabD6B2_27420</name>
</gene>
<dbReference type="RefSeq" id="XP_067715376.1">
    <property type="nucleotide sequence ID" value="XM_067859275.1"/>
</dbReference>
<keyword evidence="2" id="KW-0969">Cilium</keyword>
<feature type="region of interest" description="Disordered" evidence="1">
    <location>
        <begin position="206"/>
        <end position="275"/>
    </location>
</feature>
<feature type="compositionally biased region" description="Pro residues" evidence="1">
    <location>
        <begin position="231"/>
        <end position="240"/>
    </location>
</feature>
<proteinExistence type="predicted"/>